<comment type="caution">
    <text evidence="4">The sequence shown here is derived from an EMBL/GenBank/DDBJ whole genome shotgun (WGS) entry which is preliminary data.</text>
</comment>
<dbReference type="eggNOG" id="COG0526">
    <property type="taxonomic scope" value="Bacteria"/>
</dbReference>
<evidence type="ECO:0000259" key="3">
    <source>
        <dbReference type="PROSITE" id="PS51352"/>
    </source>
</evidence>
<dbReference type="Gene3D" id="3.40.30.10">
    <property type="entry name" value="Glutaredoxin"/>
    <property type="match status" value="1"/>
</dbReference>
<dbReference type="PROSITE" id="PS51352">
    <property type="entry name" value="THIOREDOXIN_2"/>
    <property type="match status" value="1"/>
</dbReference>
<protein>
    <recommendedName>
        <fullName evidence="3">Thioredoxin domain-containing protein</fullName>
    </recommendedName>
</protein>
<feature type="domain" description="Thioredoxin" evidence="3">
    <location>
        <begin position="25"/>
        <end position="164"/>
    </location>
</feature>
<evidence type="ECO:0000256" key="2">
    <source>
        <dbReference type="SAM" id="SignalP"/>
    </source>
</evidence>
<feature type="signal peptide" evidence="2">
    <location>
        <begin position="1"/>
        <end position="22"/>
    </location>
</feature>
<dbReference type="PROSITE" id="PS00194">
    <property type="entry name" value="THIOREDOXIN_1"/>
    <property type="match status" value="1"/>
</dbReference>
<dbReference type="Pfam" id="PF00578">
    <property type="entry name" value="AhpC-TSA"/>
    <property type="match status" value="1"/>
</dbReference>
<dbReference type="OrthoDB" id="662072at2"/>
<feature type="chain" id="PRO_5001761693" description="Thioredoxin domain-containing protein" evidence="2">
    <location>
        <begin position="23"/>
        <end position="164"/>
    </location>
</feature>
<sequence length="164" mass="18776">MKNLKYPFVLLVVLFLSVAAFAQEPMPGSAIPTAIFYNRDNGIFSTQQIPGGKKSLIMFFDATCGHCQQVASKMNKQLKELANVNIYLVSQDEYRSIDYFTNTFAKELVKQKNVKVVQDRDRVFIMAFHPKQYPALYLYGPDKKLIFTSSKDTDVPKFFKLINP</sequence>
<dbReference type="AlphaFoldDB" id="A0A081PDW5"/>
<dbReference type="InterPro" id="IPR036249">
    <property type="entry name" value="Thioredoxin-like_sf"/>
</dbReference>
<gene>
    <name evidence="4" type="ORF">N180_20860</name>
</gene>
<evidence type="ECO:0000313" key="5">
    <source>
        <dbReference type="Proteomes" id="UP000028007"/>
    </source>
</evidence>
<dbReference type="GO" id="GO:0016491">
    <property type="term" value="F:oxidoreductase activity"/>
    <property type="evidence" value="ECO:0007669"/>
    <property type="project" value="InterPro"/>
</dbReference>
<name>A0A081PDW5_9SPHI</name>
<dbReference type="RefSeq" id="WP_037443224.1">
    <property type="nucleotide sequence ID" value="NZ_JNFF01000095.1"/>
</dbReference>
<evidence type="ECO:0000256" key="1">
    <source>
        <dbReference type="ARBA" id="ARBA00023284"/>
    </source>
</evidence>
<dbReference type="InterPro" id="IPR000866">
    <property type="entry name" value="AhpC/TSA"/>
</dbReference>
<evidence type="ECO:0000313" key="4">
    <source>
        <dbReference type="EMBL" id="KEQ28888.1"/>
    </source>
</evidence>
<keyword evidence="2" id="KW-0732">Signal</keyword>
<proteinExistence type="predicted"/>
<dbReference type="InterPro" id="IPR017937">
    <property type="entry name" value="Thioredoxin_CS"/>
</dbReference>
<dbReference type="Proteomes" id="UP000028007">
    <property type="component" value="Unassembled WGS sequence"/>
</dbReference>
<accession>A0A081PDW5</accession>
<dbReference type="GO" id="GO:0016209">
    <property type="term" value="F:antioxidant activity"/>
    <property type="evidence" value="ECO:0007669"/>
    <property type="project" value="InterPro"/>
</dbReference>
<dbReference type="InterPro" id="IPR013766">
    <property type="entry name" value="Thioredoxin_domain"/>
</dbReference>
<dbReference type="SUPFAM" id="SSF52833">
    <property type="entry name" value="Thioredoxin-like"/>
    <property type="match status" value="1"/>
</dbReference>
<organism evidence="4 5">
    <name type="scientific">Pedobacter antarcticus 4BY</name>
    <dbReference type="NCBI Taxonomy" id="1358423"/>
    <lineage>
        <taxon>Bacteria</taxon>
        <taxon>Pseudomonadati</taxon>
        <taxon>Bacteroidota</taxon>
        <taxon>Sphingobacteriia</taxon>
        <taxon>Sphingobacteriales</taxon>
        <taxon>Sphingobacteriaceae</taxon>
        <taxon>Pedobacter</taxon>
    </lineage>
</organism>
<keyword evidence="5" id="KW-1185">Reference proteome</keyword>
<keyword evidence="1" id="KW-0676">Redox-active center</keyword>
<dbReference type="EMBL" id="JNFF01000095">
    <property type="protein sequence ID" value="KEQ28888.1"/>
    <property type="molecule type" value="Genomic_DNA"/>
</dbReference>
<reference evidence="4 5" key="1">
    <citation type="journal article" date="1992" name="Int. J. Syst. Bacteriol.">
        <title>Sphingobacterium antarcticus sp. nov. a Psychrotrophic Bacterium from the Soils of Schirmacher Oasis, Antarctica.</title>
        <authorList>
            <person name="Shivaji S."/>
            <person name="Ray M.K."/>
            <person name="Rao N.S."/>
            <person name="Saiserr L."/>
            <person name="Jagannadham M.V."/>
            <person name="Kumar G.S."/>
            <person name="Reddy G."/>
            <person name="Bhargava P.M."/>
        </authorList>
    </citation>
    <scope>NUCLEOTIDE SEQUENCE [LARGE SCALE GENOMIC DNA]</scope>
    <source>
        <strain evidence="4 5">4BY</strain>
    </source>
</reference>